<feature type="transmembrane region" description="Helical" evidence="1">
    <location>
        <begin position="418"/>
        <end position="440"/>
    </location>
</feature>
<dbReference type="EMBL" id="FUKQ01000025">
    <property type="protein sequence ID" value="SJN29573.1"/>
    <property type="molecule type" value="Genomic_DNA"/>
</dbReference>
<dbReference type="Proteomes" id="UP000188342">
    <property type="component" value="Unassembled WGS sequence"/>
</dbReference>
<keyword evidence="3" id="KW-1185">Reference proteome</keyword>
<dbReference type="Pfam" id="PF13641">
    <property type="entry name" value="Glyco_tranf_2_3"/>
    <property type="match status" value="1"/>
</dbReference>
<name>A0A1R4JCX8_9ACTN</name>
<feature type="transmembrane region" description="Helical" evidence="1">
    <location>
        <begin position="452"/>
        <end position="472"/>
    </location>
</feature>
<proteinExistence type="predicted"/>
<evidence type="ECO:0000313" key="2">
    <source>
        <dbReference type="EMBL" id="SJN29573.1"/>
    </source>
</evidence>
<keyword evidence="1" id="KW-0812">Transmembrane</keyword>
<dbReference type="InterPro" id="IPR050834">
    <property type="entry name" value="Glycosyltransf_2"/>
</dbReference>
<dbReference type="GO" id="GO:0016740">
    <property type="term" value="F:transferase activity"/>
    <property type="evidence" value="ECO:0007669"/>
    <property type="project" value="UniProtKB-KW"/>
</dbReference>
<feature type="transmembrane region" description="Helical" evidence="1">
    <location>
        <begin position="854"/>
        <end position="873"/>
    </location>
</feature>
<feature type="transmembrane region" description="Helical" evidence="1">
    <location>
        <begin position="624"/>
        <end position="644"/>
    </location>
</feature>
<feature type="transmembrane region" description="Helical" evidence="1">
    <location>
        <begin position="689"/>
        <end position="707"/>
    </location>
</feature>
<gene>
    <name evidence="2" type="ORF">FM114_06715</name>
</gene>
<accession>A0A1R4JCX8</accession>
<evidence type="ECO:0000313" key="3">
    <source>
        <dbReference type="Proteomes" id="UP000188342"/>
    </source>
</evidence>
<feature type="transmembrane region" description="Helical" evidence="1">
    <location>
        <begin position="511"/>
        <end position="533"/>
    </location>
</feature>
<dbReference type="SUPFAM" id="SSF53448">
    <property type="entry name" value="Nucleotide-diphospho-sugar transferases"/>
    <property type="match status" value="1"/>
</dbReference>
<keyword evidence="1" id="KW-0472">Membrane</keyword>
<protein>
    <submittedName>
        <fullName evidence="2">Glycosyl transferase, family 2</fullName>
    </submittedName>
</protein>
<dbReference type="InterPro" id="IPR029044">
    <property type="entry name" value="Nucleotide-diphossugar_trans"/>
</dbReference>
<evidence type="ECO:0000256" key="1">
    <source>
        <dbReference type="SAM" id="Phobius"/>
    </source>
</evidence>
<dbReference type="Gene3D" id="3.90.550.10">
    <property type="entry name" value="Spore Coat Polysaccharide Biosynthesis Protein SpsA, Chain A"/>
    <property type="match status" value="1"/>
</dbReference>
<dbReference type="PANTHER" id="PTHR43685:SF3">
    <property type="entry name" value="SLR2126 PROTEIN"/>
    <property type="match status" value="1"/>
</dbReference>
<keyword evidence="2" id="KW-0808">Transferase</keyword>
<feature type="transmembrane region" description="Helical" evidence="1">
    <location>
        <begin position="597"/>
        <end position="617"/>
    </location>
</feature>
<feature type="transmembrane region" description="Helical" evidence="1">
    <location>
        <begin position="656"/>
        <end position="677"/>
    </location>
</feature>
<sequence>MARLDPRPAIIAVDNGSTDASASLLAKALDEGLVSECRQGRAQDGFGDAVRAVESGLDESVTWLWLLHDDVEPRPDALAELLRQGEGCDIVVPKLLEPRRRNHANRIGELGQTIAGSGARVLDVETGDVDQHQLASGEVLGGSTAGLLVSRDAWRELGGTSPELPLFRDGLDLGWRAHEAGLRVVTCPAAGIHHRWAGRTGQREAALAPRPDRTDRLLGMRTVAAHSQHPTLTSLRLALTAVVFALGHLLGKAPGRSLDELAAAWELLTTRSLTAALHRRVAYTTSRADTTHLRPPRGRMLRLRADQFASWVSDRVLPEREADTSIDELTTDRVDGRRARRSLLVPVAMTLVLLAALVAGRRLFGFGTLTGPALAPAPATLSGALDAWLRTPDGQLANAPWLGLGALGSLVGLGRPGWFVLLAQLLAVPVAMLAGTALWHRLLPPRTTAARLLLSLVWGLSLPLLGVTGSGSPGGALLGVALPLAAAAWLDWVRRDEDDAAVEKLRAPARYALWSTLAAVALPALLLPLWGFALAGAMRRGSLHVPGLAVAVFGPLLALAPWLVGLVRTPSRLLTGPDPLLAARAVHASTPWGNTPWWLFSVGAALLWLAGCWALVVDPRTRRLALAGAALTAWVLGLVLPRLALPLHGGTVRADASGWLLLAALVLLALCPAALNPSALNPGRLLRRATGILLALLAAGQLGWWLGAAGAPVHRTRTELPASVVAVEQSNRATRTLLVDAGSIPARWSLHARDLPRWGSAEGDQVPDPALRQQAQALAAAMASGTAGEDLADGARALGIGHLWLRGGDDGLVSAVSDTPGLGPAEAREGATTWTVTGLVTRTPDREWAGPRRGWPAGLGILALLVLAVLAAPTTAAAEGPRRAAAQPGRRSNR</sequence>
<reference evidence="2 3" key="1">
    <citation type="submission" date="2017-02" db="EMBL/GenBank/DDBJ databases">
        <authorList>
            <person name="Peterson S.W."/>
        </authorList>
    </citation>
    <scope>NUCLEOTIDE SEQUENCE [LARGE SCALE GENOMIC DNA]</scope>
    <source>
        <strain evidence="2 3">LSP_Lj1</strain>
    </source>
</reference>
<feature type="transmembrane region" description="Helical" evidence="1">
    <location>
        <begin position="545"/>
        <end position="564"/>
    </location>
</feature>
<dbReference type="AlphaFoldDB" id="A0A1R4JCX8"/>
<organism evidence="2 3">
    <name type="scientific">Luteococcus japonicus LSP_Lj1</name>
    <dbReference type="NCBI Taxonomy" id="1255658"/>
    <lineage>
        <taxon>Bacteria</taxon>
        <taxon>Bacillati</taxon>
        <taxon>Actinomycetota</taxon>
        <taxon>Actinomycetes</taxon>
        <taxon>Propionibacteriales</taxon>
        <taxon>Propionibacteriaceae</taxon>
        <taxon>Luteococcus</taxon>
    </lineage>
</organism>
<feature type="transmembrane region" description="Helical" evidence="1">
    <location>
        <begin position="343"/>
        <end position="364"/>
    </location>
</feature>
<dbReference type="PANTHER" id="PTHR43685">
    <property type="entry name" value="GLYCOSYLTRANSFERASE"/>
    <property type="match status" value="1"/>
</dbReference>
<dbReference type="STRING" id="1255658.FM114_06715"/>
<keyword evidence="1" id="KW-1133">Transmembrane helix</keyword>